<evidence type="ECO:0000313" key="1">
    <source>
        <dbReference type="EMBL" id="GAI97644.1"/>
    </source>
</evidence>
<organism evidence="1">
    <name type="scientific">marine sediment metagenome</name>
    <dbReference type="NCBI Taxonomy" id="412755"/>
    <lineage>
        <taxon>unclassified sequences</taxon>
        <taxon>metagenomes</taxon>
        <taxon>ecological metagenomes</taxon>
    </lineage>
</organism>
<protein>
    <submittedName>
        <fullName evidence="1">Uncharacterized protein</fullName>
    </submittedName>
</protein>
<sequence>MTENKDEFYFEIILKSLANARQFHLDTIELSKIKSYGHAYALAVLGFEEIAKAWGVLYLQFGLYQEDDEFIRELFRNHITKQFAGWQTFSMIFL</sequence>
<dbReference type="AlphaFoldDB" id="X1UZ51"/>
<accession>X1UZ51</accession>
<reference evidence="1" key="1">
    <citation type="journal article" date="2014" name="Front. Microbiol.">
        <title>High frequency of phylogenetically diverse reductive dehalogenase-homologous genes in deep subseafloor sedimentary metagenomes.</title>
        <authorList>
            <person name="Kawai M."/>
            <person name="Futagami T."/>
            <person name="Toyoda A."/>
            <person name="Takaki Y."/>
            <person name="Nishi S."/>
            <person name="Hori S."/>
            <person name="Arai W."/>
            <person name="Tsubouchi T."/>
            <person name="Morono Y."/>
            <person name="Uchiyama I."/>
            <person name="Ito T."/>
            <person name="Fujiyama A."/>
            <person name="Inagaki F."/>
            <person name="Takami H."/>
        </authorList>
    </citation>
    <scope>NUCLEOTIDE SEQUENCE</scope>
    <source>
        <strain evidence="1">Expedition CK06-06</strain>
    </source>
</reference>
<dbReference type="Pfam" id="PF18728">
    <property type="entry name" value="HEPN_AbiV"/>
    <property type="match status" value="1"/>
</dbReference>
<gene>
    <name evidence="1" type="ORF">S12H4_33337</name>
</gene>
<dbReference type="InterPro" id="IPR030987">
    <property type="entry name" value="AbiV"/>
</dbReference>
<comment type="caution">
    <text evidence="1">The sequence shown here is derived from an EMBL/GenBank/DDBJ whole genome shotgun (WGS) entry which is preliminary data.</text>
</comment>
<dbReference type="NCBIfam" id="TIGR04498">
    <property type="entry name" value="AbiV_defense"/>
    <property type="match status" value="1"/>
</dbReference>
<feature type="non-terminal residue" evidence="1">
    <location>
        <position position="94"/>
    </location>
</feature>
<proteinExistence type="predicted"/>
<dbReference type="EMBL" id="BARW01019636">
    <property type="protein sequence ID" value="GAI97644.1"/>
    <property type="molecule type" value="Genomic_DNA"/>
</dbReference>
<name>X1UZ51_9ZZZZ</name>